<protein>
    <submittedName>
        <fullName evidence="1">Uncharacterized protein</fullName>
    </submittedName>
</protein>
<dbReference type="EMBL" id="CM056809">
    <property type="protein sequence ID" value="KAJ8651138.1"/>
    <property type="molecule type" value="Genomic_DNA"/>
</dbReference>
<gene>
    <name evidence="1" type="ORF">MRB53_004161</name>
</gene>
<dbReference type="Proteomes" id="UP001234297">
    <property type="component" value="Chromosome 1"/>
</dbReference>
<evidence type="ECO:0000313" key="1">
    <source>
        <dbReference type="EMBL" id="KAJ8651138.1"/>
    </source>
</evidence>
<comment type="caution">
    <text evidence="1">The sequence shown here is derived from an EMBL/GenBank/DDBJ whole genome shotgun (WGS) entry which is preliminary data.</text>
</comment>
<evidence type="ECO:0000313" key="2">
    <source>
        <dbReference type="Proteomes" id="UP001234297"/>
    </source>
</evidence>
<sequence length="503" mass="55331">MFFEDLATLVSGHNPCDEVRRRIVASVAASDINSAFGPKYIEVNVIQQKSRNLQLHQNYALCSLSGMFNLPACDSTSPSPKLTSLGDLDCFKSRTTKVTAAPIEELGVPTFTYSQDVNAQKPRKQRLAVIVGAGVGATMLVATVIIIVCFCLMRARRLARRTSDTGSSESSSYVDGLRGNVSPHVGNLSSSEVQDISQLTLAELRIATSNFSQSNIIGEGGFGLVYKGLLQDGSIVAIKRRFHDPSQYFAQEVQNLGQIRHRHIVKLIGYCQENREQLLVYDYMANGNVGNHLYDSEGLPIGKLDICRRLSIALGAARGLEFLHILVPPFLHMHFRTCNVLLDENFTAKVADVGLSRFLIGSYRAGPSSGIDYFCDPELSISNGFSERTDVYSFGVFLLELISGREAVGRAGSVPGQNLIEWAKSTNDLNSFVDPVLRKVQMEAMQLVMELALQCVEIGEKRPTMMQIVSTLELIHEREMGHLKTEGLDEEIGVVTLGSELFK</sequence>
<accession>A0ACC2N019</accession>
<name>A0ACC2N019_PERAE</name>
<organism evidence="1 2">
    <name type="scientific">Persea americana</name>
    <name type="common">Avocado</name>
    <dbReference type="NCBI Taxonomy" id="3435"/>
    <lineage>
        <taxon>Eukaryota</taxon>
        <taxon>Viridiplantae</taxon>
        <taxon>Streptophyta</taxon>
        <taxon>Embryophyta</taxon>
        <taxon>Tracheophyta</taxon>
        <taxon>Spermatophyta</taxon>
        <taxon>Magnoliopsida</taxon>
        <taxon>Magnoliidae</taxon>
        <taxon>Laurales</taxon>
        <taxon>Lauraceae</taxon>
        <taxon>Persea</taxon>
    </lineage>
</organism>
<keyword evidence="2" id="KW-1185">Reference proteome</keyword>
<reference evidence="1 2" key="1">
    <citation type="journal article" date="2022" name="Hortic Res">
        <title>A haplotype resolved chromosomal level avocado genome allows analysis of novel avocado genes.</title>
        <authorList>
            <person name="Nath O."/>
            <person name="Fletcher S.J."/>
            <person name="Hayward A."/>
            <person name="Shaw L.M."/>
            <person name="Masouleh A.K."/>
            <person name="Furtado A."/>
            <person name="Henry R.J."/>
            <person name="Mitter N."/>
        </authorList>
    </citation>
    <scope>NUCLEOTIDE SEQUENCE [LARGE SCALE GENOMIC DNA]</scope>
    <source>
        <strain evidence="2">cv. Hass</strain>
    </source>
</reference>
<proteinExistence type="predicted"/>